<proteinExistence type="predicted"/>
<feature type="compositionally biased region" description="Basic residues" evidence="1">
    <location>
        <begin position="667"/>
        <end position="677"/>
    </location>
</feature>
<feature type="compositionally biased region" description="Low complexity" evidence="1">
    <location>
        <begin position="26"/>
        <end position="44"/>
    </location>
</feature>
<feature type="compositionally biased region" description="Low complexity" evidence="1">
    <location>
        <begin position="93"/>
        <end position="102"/>
    </location>
</feature>
<protein>
    <submittedName>
        <fullName evidence="2">Uncharacterized protein</fullName>
    </submittedName>
</protein>
<evidence type="ECO:0000313" key="3">
    <source>
        <dbReference type="Proteomes" id="UP000070544"/>
    </source>
</evidence>
<name>A0A139AF13_GONPJ</name>
<gene>
    <name evidence="2" type="ORF">M427DRAFT_32539</name>
</gene>
<organism evidence="2 3">
    <name type="scientific">Gonapodya prolifera (strain JEL478)</name>
    <name type="common">Monoblepharis prolifera</name>
    <dbReference type="NCBI Taxonomy" id="1344416"/>
    <lineage>
        <taxon>Eukaryota</taxon>
        <taxon>Fungi</taxon>
        <taxon>Fungi incertae sedis</taxon>
        <taxon>Chytridiomycota</taxon>
        <taxon>Chytridiomycota incertae sedis</taxon>
        <taxon>Monoblepharidomycetes</taxon>
        <taxon>Monoblepharidales</taxon>
        <taxon>Gonapodyaceae</taxon>
        <taxon>Gonapodya</taxon>
    </lineage>
</organism>
<evidence type="ECO:0000256" key="1">
    <source>
        <dbReference type="SAM" id="MobiDB-lite"/>
    </source>
</evidence>
<evidence type="ECO:0000313" key="2">
    <source>
        <dbReference type="EMBL" id="KXS15340.1"/>
    </source>
</evidence>
<feature type="compositionally biased region" description="Low complexity" evidence="1">
    <location>
        <begin position="371"/>
        <end position="380"/>
    </location>
</feature>
<dbReference type="EMBL" id="KQ965763">
    <property type="protein sequence ID" value="KXS15340.1"/>
    <property type="molecule type" value="Genomic_DNA"/>
</dbReference>
<feature type="compositionally biased region" description="Low complexity" evidence="1">
    <location>
        <begin position="459"/>
        <end position="469"/>
    </location>
</feature>
<accession>A0A139AF13</accession>
<keyword evidence="3" id="KW-1185">Reference proteome</keyword>
<feature type="region of interest" description="Disordered" evidence="1">
    <location>
        <begin position="1"/>
        <end position="105"/>
    </location>
</feature>
<feature type="region of interest" description="Disordered" evidence="1">
    <location>
        <begin position="587"/>
        <end position="692"/>
    </location>
</feature>
<feature type="compositionally biased region" description="Basic and acidic residues" evidence="1">
    <location>
        <begin position="68"/>
        <end position="80"/>
    </location>
</feature>
<feature type="region of interest" description="Disordered" evidence="1">
    <location>
        <begin position="357"/>
        <end position="473"/>
    </location>
</feature>
<dbReference type="Proteomes" id="UP000070544">
    <property type="component" value="Unassembled WGS sequence"/>
</dbReference>
<sequence length="692" mass="75754">MSNNGGPADTSSNSSLPVTPSPVANPPESSTSSTSCEATPATSPQRESASNLPHANARSKKKAWRVWDLTRRVDTMDIDPRTPPATQSRVDGPAPATPVSAPVQPPPALPPLPPQSIILPLQPKESVVHPITASDGFLDDVSTNSDEAPNIRFDNHRTKKLNPSNVLGSAKRIIMNAKAEGANQAAIKRVLIKRVTRKDLLGWLTTMDPTLCPQPLNLYPNTPQWPLPPRTAWQMFQFIIAVYALPHYINRMRHCAMAGYWNVDESGQAVSAETFTQDCLTDARNFYTHLDAASLHQARPDSALINSMAINCFRNALTPEQWIQVEDRAQQHGFDFIEDIEQLIACARHMTLQKKLAPKPVGKTETPTPAPATTPTAASTPPTPAAHVHVIDADALPASPPKRAAPTDEGGRQNSKRFKGNSNPNNQKQEHRPQDCNRSPPCGNRSCSRDYDNRGQGGSYPRRSPSPRRLSCKRCGLDNHTTRDCKYSSYTAAWIKALTEDNGRCDRQDDCDYRGGRGTDNRRDNKNRRFFRNVSVTLQGLQPLGWWGTYGPHRDLARFFPLAAHFLRPAFVSCTAFKSNGNPSVALSPSPAVEADPCLSSGSSSTRGVELSTYPGMSGDVASLQPDPLSEQPRARLVVPSMSGRGTEPQGDREPLQVSDLDYLLVHYKKHPPKKRTQLGSAGEDGTEPPSK</sequence>
<feature type="compositionally biased region" description="Polar residues" evidence="1">
    <location>
        <begin position="1"/>
        <end position="18"/>
    </location>
</feature>
<reference evidence="2 3" key="1">
    <citation type="journal article" date="2015" name="Genome Biol. Evol.">
        <title>Phylogenomic analyses indicate that early fungi evolved digesting cell walls of algal ancestors of land plants.</title>
        <authorList>
            <person name="Chang Y."/>
            <person name="Wang S."/>
            <person name="Sekimoto S."/>
            <person name="Aerts A.L."/>
            <person name="Choi C."/>
            <person name="Clum A."/>
            <person name="LaButti K.M."/>
            <person name="Lindquist E.A."/>
            <person name="Yee Ngan C."/>
            <person name="Ohm R.A."/>
            <person name="Salamov A.A."/>
            <person name="Grigoriev I.V."/>
            <person name="Spatafora J.W."/>
            <person name="Berbee M.L."/>
        </authorList>
    </citation>
    <scope>NUCLEOTIDE SEQUENCE [LARGE SCALE GENOMIC DNA]</scope>
    <source>
        <strain evidence="2 3">JEL478</strain>
    </source>
</reference>
<dbReference type="AlphaFoldDB" id="A0A139AF13"/>